<comment type="caution">
    <text evidence="4">The sequence shown here is derived from an EMBL/GenBank/DDBJ whole genome shotgun (WGS) entry which is preliminary data.</text>
</comment>
<dbReference type="OrthoDB" id="9812105at2"/>
<sequence length="185" mass="21587">MGKRDFNVEILKEIKERWSPRAFSTEKIDDKDIMGLLEAARYAPSCFNEQPWRFIVAKSDEELDKMRSIIVDSNRVWADNAPVLIMLLSKKSFEHNDKENYWHMFDAGTAWGYMSIEGERRGLITHAMGGFKRKKSREIYDIPEDYSILTVVAVGKYGEKDKLPEELKKMEQPGTRKNIQSLTFK</sequence>
<proteinExistence type="inferred from homology"/>
<accession>A0A844FGN8</accession>
<name>A0A844FGN8_9FIRM</name>
<evidence type="ECO:0000313" key="5">
    <source>
        <dbReference type="Proteomes" id="UP000462760"/>
    </source>
</evidence>
<dbReference type="GO" id="GO:0016491">
    <property type="term" value="F:oxidoreductase activity"/>
    <property type="evidence" value="ECO:0007669"/>
    <property type="project" value="UniProtKB-KW"/>
</dbReference>
<dbReference type="SUPFAM" id="SSF55469">
    <property type="entry name" value="FMN-dependent nitroreductase-like"/>
    <property type="match status" value="1"/>
</dbReference>
<dbReference type="PANTHER" id="PTHR43673:SF10">
    <property type="entry name" value="NADH DEHYDROGENASE_NAD(P)H NITROREDUCTASE XCC3605-RELATED"/>
    <property type="match status" value="1"/>
</dbReference>
<evidence type="ECO:0000313" key="4">
    <source>
        <dbReference type="EMBL" id="MSS43105.1"/>
    </source>
</evidence>
<dbReference type="InterPro" id="IPR000415">
    <property type="entry name" value="Nitroreductase-like"/>
</dbReference>
<evidence type="ECO:0000256" key="2">
    <source>
        <dbReference type="ARBA" id="ARBA00023002"/>
    </source>
</evidence>
<dbReference type="RefSeq" id="WP_154483780.1">
    <property type="nucleotide sequence ID" value="NZ_VULR01000005.1"/>
</dbReference>
<dbReference type="AlphaFoldDB" id="A0A844FGN8"/>
<protein>
    <submittedName>
        <fullName evidence="4">Nitroreductase family protein</fullName>
    </submittedName>
</protein>
<evidence type="ECO:0000259" key="3">
    <source>
        <dbReference type="Pfam" id="PF00881"/>
    </source>
</evidence>
<dbReference type="Proteomes" id="UP000462760">
    <property type="component" value="Unassembled WGS sequence"/>
</dbReference>
<reference evidence="4 5" key="1">
    <citation type="submission" date="2019-08" db="EMBL/GenBank/DDBJ databases">
        <title>In-depth cultivation of the pig gut microbiome towards novel bacterial diversity and tailored functional studies.</title>
        <authorList>
            <person name="Wylensek D."/>
            <person name="Hitch T.C.A."/>
            <person name="Clavel T."/>
        </authorList>
    </citation>
    <scope>NUCLEOTIDE SEQUENCE [LARGE SCALE GENOMIC DNA]</scope>
    <source>
        <strain evidence="4 5">Med78-601-WT-4W-RMD-3</strain>
    </source>
</reference>
<dbReference type="Pfam" id="PF00881">
    <property type="entry name" value="Nitroreductase"/>
    <property type="match status" value="1"/>
</dbReference>
<dbReference type="EMBL" id="VULR01000005">
    <property type="protein sequence ID" value="MSS43105.1"/>
    <property type="molecule type" value="Genomic_DNA"/>
</dbReference>
<organism evidence="4 5">
    <name type="scientific">Anaerosalibacter bizertensis</name>
    <dbReference type="NCBI Taxonomy" id="932217"/>
    <lineage>
        <taxon>Bacteria</taxon>
        <taxon>Bacillati</taxon>
        <taxon>Bacillota</taxon>
        <taxon>Tissierellia</taxon>
        <taxon>Tissierellales</taxon>
        <taxon>Sporanaerobacteraceae</taxon>
        <taxon>Anaerosalibacter</taxon>
    </lineage>
</organism>
<dbReference type="Gene3D" id="3.40.109.10">
    <property type="entry name" value="NADH Oxidase"/>
    <property type="match status" value="1"/>
</dbReference>
<dbReference type="PANTHER" id="PTHR43673">
    <property type="entry name" value="NAD(P)H NITROREDUCTASE YDGI-RELATED"/>
    <property type="match status" value="1"/>
</dbReference>
<feature type="domain" description="Nitroreductase" evidence="3">
    <location>
        <begin position="14"/>
        <end position="74"/>
    </location>
</feature>
<evidence type="ECO:0000256" key="1">
    <source>
        <dbReference type="ARBA" id="ARBA00007118"/>
    </source>
</evidence>
<dbReference type="InterPro" id="IPR029479">
    <property type="entry name" value="Nitroreductase"/>
</dbReference>
<comment type="similarity">
    <text evidence="1">Belongs to the nitroreductase family.</text>
</comment>
<dbReference type="CDD" id="cd02138">
    <property type="entry name" value="TdsD-like"/>
    <property type="match status" value="1"/>
</dbReference>
<gene>
    <name evidence="4" type="ORF">FYJ27_05070</name>
</gene>
<keyword evidence="2" id="KW-0560">Oxidoreductase</keyword>